<keyword evidence="3" id="KW-1185">Reference proteome</keyword>
<evidence type="ECO:0000259" key="1">
    <source>
        <dbReference type="Pfam" id="PF20151"/>
    </source>
</evidence>
<sequence length="89" mass="10460">MSLTVLKVLVIYDYFLTLPTEVSEIWNSKFSGAQACFFVTRYSYIVYTLFLFALNFVKNPSQTVGQQFPFNYVVWLMNKFFSCQYSAFP</sequence>
<dbReference type="Proteomes" id="UP000294933">
    <property type="component" value="Unassembled WGS sequence"/>
</dbReference>
<dbReference type="EMBL" id="ML170361">
    <property type="protein sequence ID" value="TDL14272.1"/>
    <property type="molecule type" value="Genomic_DNA"/>
</dbReference>
<name>A0A4Y7PHH1_9AGAM</name>
<dbReference type="VEuPathDB" id="FungiDB:BD410DRAFT_734343"/>
<proteinExistence type="predicted"/>
<dbReference type="AlphaFoldDB" id="A0A4Y7PHH1"/>
<evidence type="ECO:0000313" key="3">
    <source>
        <dbReference type="Proteomes" id="UP000294933"/>
    </source>
</evidence>
<dbReference type="OrthoDB" id="2756558at2759"/>
<feature type="domain" description="DUF6533" evidence="1">
    <location>
        <begin position="8"/>
        <end position="45"/>
    </location>
</feature>
<accession>A0A4Y7PHH1</accession>
<gene>
    <name evidence="2" type="ORF">BD410DRAFT_734343</name>
</gene>
<dbReference type="InterPro" id="IPR045340">
    <property type="entry name" value="DUF6533"/>
</dbReference>
<protein>
    <recommendedName>
        <fullName evidence="1">DUF6533 domain-containing protein</fullName>
    </recommendedName>
</protein>
<reference evidence="2 3" key="1">
    <citation type="submission" date="2018-06" db="EMBL/GenBank/DDBJ databases">
        <title>A transcriptomic atlas of mushroom development highlights an independent origin of complex multicellularity.</title>
        <authorList>
            <consortium name="DOE Joint Genome Institute"/>
            <person name="Krizsan K."/>
            <person name="Almasi E."/>
            <person name="Merenyi Z."/>
            <person name="Sahu N."/>
            <person name="Viragh M."/>
            <person name="Koszo T."/>
            <person name="Mondo S."/>
            <person name="Kiss B."/>
            <person name="Balint B."/>
            <person name="Kues U."/>
            <person name="Barry K."/>
            <person name="Hegedus J.C."/>
            <person name="Henrissat B."/>
            <person name="Johnson J."/>
            <person name="Lipzen A."/>
            <person name="Ohm R."/>
            <person name="Nagy I."/>
            <person name="Pangilinan J."/>
            <person name="Yan J."/>
            <person name="Xiong Y."/>
            <person name="Grigoriev I.V."/>
            <person name="Hibbett D.S."/>
            <person name="Nagy L.G."/>
        </authorList>
    </citation>
    <scope>NUCLEOTIDE SEQUENCE [LARGE SCALE GENOMIC DNA]</scope>
    <source>
        <strain evidence="2 3">SZMC22713</strain>
    </source>
</reference>
<dbReference type="Pfam" id="PF20151">
    <property type="entry name" value="DUF6533"/>
    <property type="match status" value="1"/>
</dbReference>
<organism evidence="2 3">
    <name type="scientific">Rickenella mellea</name>
    <dbReference type="NCBI Taxonomy" id="50990"/>
    <lineage>
        <taxon>Eukaryota</taxon>
        <taxon>Fungi</taxon>
        <taxon>Dikarya</taxon>
        <taxon>Basidiomycota</taxon>
        <taxon>Agaricomycotina</taxon>
        <taxon>Agaricomycetes</taxon>
        <taxon>Hymenochaetales</taxon>
        <taxon>Rickenellaceae</taxon>
        <taxon>Rickenella</taxon>
    </lineage>
</organism>
<evidence type="ECO:0000313" key="2">
    <source>
        <dbReference type="EMBL" id="TDL14272.1"/>
    </source>
</evidence>